<dbReference type="SUPFAM" id="SSF89796">
    <property type="entry name" value="CoA-transferase family III (CaiB/BaiF)"/>
    <property type="match status" value="1"/>
</dbReference>
<dbReference type="Pfam" id="PF02515">
    <property type="entry name" value="CoA_transf_3"/>
    <property type="match status" value="1"/>
</dbReference>
<protein>
    <submittedName>
        <fullName evidence="2">L-carnitine dehydratase/bile acid-inducible protein F</fullName>
    </submittedName>
</protein>
<dbReference type="Gene3D" id="3.30.1540.10">
    <property type="entry name" value="formyl-coa transferase, domain 3"/>
    <property type="match status" value="1"/>
</dbReference>
<name>A0A161JVL0_9ZZZZ</name>
<reference evidence="2" key="1">
    <citation type="submission" date="2015-10" db="EMBL/GenBank/DDBJ databases">
        <authorList>
            <person name="Gilbert D.G."/>
        </authorList>
    </citation>
    <scope>NUCLEOTIDE SEQUENCE</scope>
</reference>
<evidence type="ECO:0000256" key="1">
    <source>
        <dbReference type="ARBA" id="ARBA00022679"/>
    </source>
</evidence>
<evidence type="ECO:0000313" key="2">
    <source>
        <dbReference type="EMBL" id="CUV03183.1"/>
    </source>
</evidence>
<dbReference type="InterPro" id="IPR023606">
    <property type="entry name" value="CoA-Trfase_III_dom_1_sf"/>
</dbReference>
<dbReference type="EMBL" id="FAXA01000367">
    <property type="protein sequence ID" value="CUV03183.1"/>
    <property type="molecule type" value="Genomic_DNA"/>
</dbReference>
<dbReference type="InterPro" id="IPR044855">
    <property type="entry name" value="CoA-Trfase_III_dom3_sf"/>
</dbReference>
<sequence length="256" mass="27281">MAQAVGGFLHAVTGSADQPPMGTAPEQMEITAARNGVIAIMAALFQRQTAGKGSHIDLSTMEAAISTPSGLIHPFTFTGRSPIRGGSDGNVMDGMHLPTADGEVTLTTAGTGGRAMEAWAEFLEEPKLTDARFATLQSRMDNWEELHSLVATPLSKRNNLDLMRDAMAKGLVIGLVQSPQQVVDSPHLAERGYFVEIDHPDSGSMKYPGPGFFLDGENTMGSRPAPSLGQHNLEIFGEELGLTNEELGLLRAARVI</sequence>
<dbReference type="PANTHER" id="PTHR48207:SF3">
    <property type="entry name" value="SUCCINATE--HYDROXYMETHYLGLUTARATE COA-TRANSFERASE"/>
    <property type="match status" value="1"/>
</dbReference>
<organism evidence="2">
    <name type="scientific">hydrothermal vent metagenome</name>
    <dbReference type="NCBI Taxonomy" id="652676"/>
    <lineage>
        <taxon>unclassified sequences</taxon>
        <taxon>metagenomes</taxon>
        <taxon>ecological metagenomes</taxon>
    </lineage>
</organism>
<dbReference type="Gene3D" id="3.40.50.10540">
    <property type="entry name" value="Crotonobetainyl-coa:carnitine coa-transferase, domain 1"/>
    <property type="match status" value="1"/>
</dbReference>
<dbReference type="InterPro" id="IPR003673">
    <property type="entry name" value="CoA-Trfase_fam_III"/>
</dbReference>
<proteinExistence type="predicted"/>
<gene>
    <name evidence="2" type="ORF">MGWOODY_Clf346</name>
</gene>
<accession>A0A161JVL0</accession>
<dbReference type="AlphaFoldDB" id="A0A161JVL0"/>
<dbReference type="GO" id="GO:0008410">
    <property type="term" value="F:CoA-transferase activity"/>
    <property type="evidence" value="ECO:0007669"/>
    <property type="project" value="TreeGrafter"/>
</dbReference>
<dbReference type="PANTHER" id="PTHR48207">
    <property type="entry name" value="SUCCINATE--HYDROXYMETHYLGLUTARATE COA-TRANSFERASE"/>
    <property type="match status" value="1"/>
</dbReference>
<dbReference type="InterPro" id="IPR050483">
    <property type="entry name" value="CoA-transferase_III_domain"/>
</dbReference>
<keyword evidence="1" id="KW-0808">Transferase</keyword>